<organism evidence="1 2">
    <name type="scientific">Gibberella moniliformis (strain M3125 / FGSC 7600)</name>
    <name type="common">Maize ear and stalk rot fungus</name>
    <name type="synonym">Fusarium verticillioides</name>
    <dbReference type="NCBI Taxonomy" id="334819"/>
    <lineage>
        <taxon>Eukaryota</taxon>
        <taxon>Fungi</taxon>
        <taxon>Dikarya</taxon>
        <taxon>Ascomycota</taxon>
        <taxon>Pezizomycotina</taxon>
        <taxon>Sordariomycetes</taxon>
        <taxon>Hypocreomycetidae</taxon>
        <taxon>Hypocreales</taxon>
        <taxon>Nectriaceae</taxon>
        <taxon>Fusarium</taxon>
        <taxon>Fusarium fujikuroi species complex</taxon>
    </lineage>
</organism>
<name>W7MDB1_GIBM7</name>
<dbReference type="RefSeq" id="XP_018751775.1">
    <property type="nucleotide sequence ID" value="XM_018894663.1"/>
</dbReference>
<evidence type="ECO:0000313" key="1">
    <source>
        <dbReference type="EMBL" id="EWG45584.1"/>
    </source>
</evidence>
<dbReference type="HOGENOM" id="CLU_2941916_0_0_1"/>
<reference evidence="1 2" key="1">
    <citation type="journal article" date="2010" name="Nature">
        <title>Comparative genomics reveals mobile pathogenicity chromosomes in Fusarium.</title>
        <authorList>
            <person name="Ma L.J."/>
            <person name="van der Does H.C."/>
            <person name="Borkovich K.A."/>
            <person name="Coleman J.J."/>
            <person name="Daboussi M.J."/>
            <person name="Di Pietro A."/>
            <person name="Dufresne M."/>
            <person name="Freitag M."/>
            <person name="Grabherr M."/>
            <person name="Henrissat B."/>
            <person name="Houterman P.M."/>
            <person name="Kang S."/>
            <person name="Shim W.B."/>
            <person name="Woloshuk C."/>
            <person name="Xie X."/>
            <person name="Xu J.R."/>
            <person name="Antoniw J."/>
            <person name="Baker S.E."/>
            <person name="Bluhm B.H."/>
            <person name="Breakspear A."/>
            <person name="Brown D.W."/>
            <person name="Butchko R.A."/>
            <person name="Chapman S."/>
            <person name="Coulson R."/>
            <person name="Coutinho P.M."/>
            <person name="Danchin E.G."/>
            <person name="Diener A."/>
            <person name="Gale L.R."/>
            <person name="Gardiner D.M."/>
            <person name="Goff S."/>
            <person name="Hammond-Kosack K.E."/>
            <person name="Hilburn K."/>
            <person name="Hua-Van A."/>
            <person name="Jonkers W."/>
            <person name="Kazan K."/>
            <person name="Kodira C.D."/>
            <person name="Koehrsen M."/>
            <person name="Kumar L."/>
            <person name="Lee Y.H."/>
            <person name="Li L."/>
            <person name="Manners J.M."/>
            <person name="Miranda-Saavedra D."/>
            <person name="Mukherjee M."/>
            <person name="Park G."/>
            <person name="Park J."/>
            <person name="Park S.Y."/>
            <person name="Proctor R.H."/>
            <person name="Regev A."/>
            <person name="Ruiz-Roldan M.C."/>
            <person name="Sain D."/>
            <person name="Sakthikumar S."/>
            <person name="Sykes S."/>
            <person name="Schwartz D.C."/>
            <person name="Turgeon B.G."/>
            <person name="Wapinski I."/>
            <person name="Yoder O."/>
            <person name="Young S."/>
            <person name="Zeng Q."/>
            <person name="Zhou S."/>
            <person name="Galagan J."/>
            <person name="Cuomo C.A."/>
            <person name="Kistler H.C."/>
            <person name="Rep M."/>
        </authorList>
    </citation>
    <scope>NUCLEOTIDE SEQUENCE [LARGE SCALE GENOMIC DNA]</scope>
    <source>
        <strain evidence="2">M3125 / FGSC 7600</strain>
    </source>
</reference>
<dbReference type="GeneID" id="30064230"/>
<dbReference type="KEGG" id="fvr:FVEG_06321"/>
<dbReference type="EMBL" id="DS022248">
    <property type="protein sequence ID" value="EWG45584.1"/>
    <property type="molecule type" value="Genomic_DNA"/>
</dbReference>
<dbReference type="EMBL" id="CM000579">
    <property type="protein sequence ID" value="EWG45584.1"/>
    <property type="molecule type" value="Genomic_DNA"/>
</dbReference>
<keyword evidence="2" id="KW-1185">Reference proteome</keyword>
<evidence type="ECO:0000313" key="2">
    <source>
        <dbReference type="Proteomes" id="UP000009096"/>
    </source>
</evidence>
<dbReference type="AlphaFoldDB" id="W7MDB1"/>
<accession>W7MDB1</accession>
<proteinExistence type="predicted"/>
<gene>
    <name evidence="1" type="ORF">FVEG_06321</name>
</gene>
<dbReference type="VEuPathDB" id="FungiDB:FVEG_06321"/>
<protein>
    <submittedName>
        <fullName evidence="1">Uncharacterized protein</fullName>
    </submittedName>
</protein>
<sequence>MFDERQRRSNIIHHLLSNALVTTLKLSGCSGPRLGQARKRKKKLRHRLQRDLVRFNIDLL</sequence>
<dbReference type="Proteomes" id="UP000009096">
    <property type="component" value="Chromosome 2"/>
</dbReference>